<name>A0A9P8W7K4_9HYPO</name>
<feature type="compositionally biased region" description="Basic residues" evidence="1">
    <location>
        <begin position="203"/>
        <end position="214"/>
    </location>
</feature>
<reference evidence="2 3" key="1">
    <citation type="journal article" date="2021" name="Nat. Commun.">
        <title>Genetic determinants of endophytism in the Arabidopsis root mycobiome.</title>
        <authorList>
            <person name="Mesny F."/>
            <person name="Miyauchi S."/>
            <person name="Thiergart T."/>
            <person name="Pickel B."/>
            <person name="Atanasova L."/>
            <person name="Karlsson M."/>
            <person name="Huettel B."/>
            <person name="Barry K.W."/>
            <person name="Haridas S."/>
            <person name="Chen C."/>
            <person name="Bauer D."/>
            <person name="Andreopoulos W."/>
            <person name="Pangilinan J."/>
            <person name="LaButti K."/>
            <person name="Riley R."/>
            <person name="Lipzen A."/>
            <person name="Clum A."/>
            <person name="Drula E."/>
            <person name="Henrissat B."/>
            <person name="Kohler A."/>
            <person name="Grigoriev I.V."/>
            <person name="Martin F.M."/>
            <person name="Hacquard S."/>
        </authorList>
    </citation>
    <scope>NUCLEOTIDE SEQUENCE [LARGE SCALE GENOMIC DNA]</scope>
    <source>
        <strain evidence="2 3">MPI-CAGE-CH-0241</strain>
    </source>
</reference>
<keyword evidence="3" id="KW-1185">Reference proteome</keyword>
<dbReference type="InterPro" id="IPR038883">
    <property type="entry name" value="AN11006-like"/>
</dbReference>
<dbReference type="AlphaFoldDB" id="A0A9P8W7K4"/>
<feature type="region of interest" description="Disordered" evidence="1">
    <location>
        <begin position="1"/>
        <end position="44"/>
    </location>
</feature>
<dbReference type="OrthoDB" id="5413827at2759"/>
<accession>A0A9P8W7K4</accession>
<dbReference type="PANTHER" id="PTHR42085">
    <property type="entry name" value="F-BOX DOMAIN-CONTAINING PROTEIN"/>
    <property type="match status" value="1"/>
</dbReference>
<sequence length="459" mass="52546">MFAPVPRIADPLDDERCTGFSPPSEEEEEKVEDEDKEAEDSLASQRREIRRRLRAALSMASRACRTREAEEKKPTGFMDIPLEIREDIYRHILVVTAPILVRAGWKRIYARKRPGIETAILHVSKSIYNETTRILYGDNTFLYRLRDPTNRVANLRELPERDSTPEQVTDDDDEPGDDEFVPDDGDYDAEDEDAQEHSSNRPSRSKRRRTRRAAPNKNEKSDQIDIEKFGAYFRRLIVEAERNRFSETTQTAMAEAIKVFTAQPGTLAKACAGGVRTTINTFTIRVAPKYRHPDDFTFVDFFRPASPVWRALKSLPCRFIRIDILTAFLNGGCDPRFCRLTIDMQGLRFSRLAARSREVPGQRISLRKDFWQNDLLIGSQRAARANRCEDALEQLETHVAKACEKHLSQDVKEAAVGIDFDDDSDYYDAMDWDAQVGGLDDFDGFAPGLEPEEEHGEEE</sequence>
<protein>
    <submittedName>
        <fullName evidence="2">Uncharacterized protein</fullName>
    </submittedName>
</protein>
<evidence type="ECO:0000313" key="3">
    <source>
        <dbReference type="Proteomes" id="UP000777438"/>
    </source>
</evidence>
<feature type="region of interest" description="Disordered" evidence="1">
    <location>
        <begin position="154"/>
        <end position="221"/>
    </location>
</feature>
<evidence type="ECO:0000313" key="2">
    <source>
        <dbReference type="EMBL" id="KAH6892117.1"/>
    </source>
</evidence>
<dbReference type="EMBL" id="JAGPYM010000007">
    <property type="protein sequence ID" value="KAH6892117.1"/>
    <property type="molecule type" value="Genomic_DNA"/>
</dbReference>
<feature type="region of interest" description="Disordered" evidence="1">
    <location>
        <begin position="439"/>
        <end position="459"/>
    </location>
</feature>
<feature type="compositionally biased region" description="Acidic residues" evidence="1">
    <location>
        <begin position="450"/>
        <end position="459"/>
    </location>
</feature>
<proteinExistence type="predicted"/>
<evidence type="ECO:0000256" key="1">
    <source>
        <dbReference type="SAM" id="MobiDB-lite"/>
    </source>
</evidence>
<feature type="compositionally biased region" description="Acidic residues" evidence="1">
    <location>
        <begin position="168"/>
        <end position="194"/>
    </location>
</feature>
<organism evidence="2 3">
    <name type="scientific">Thelonectria olida</name>
    <dbReference type="NCBI Taxonomy" id="1576542"/>
    <lineage>
        <taxon>Eukaryota</taxon>
        <taxon>Fungi</taxon>
        <taxon>Dikarya</taxon>
        <taxon>Ascomycota</taxon>
        <taxon>Pezizomycotina</taxon>
        <taxon>Sordariomycetes</taxon>
        <taxon>Hypocreomycetidae</taxon>
        <taxon>Hypocreales</taxon>
        <taxon>Nectriaceae</taxon>
        <taxon>Thelonectria</taxon>
    </lineage>
</organism>
<dbReference type="Proteomes" id="UP000777438">
    <property type="component" value="Unassembled WGS sequence"/>
</dbReference>
<comment type="caution">
    <text evidence="2">The sequence shown here is derived from an EMBL/GenBank/DDBJ whole genome shotgun (WGS) entry which is preliminary data.</text>
</comment>
<feature type="compositionally biased region" description="Acidic residues" evidence="1">
    <location>
        <begin position="24"/>
        <end position="40"/>
    </location>
</feature>
<dbReference type="PANTHER" id="PTHR42085:SF2">
    <property type="entry name" value="F-BOX DOMAIN-CONTAINING PROTEIN"/>
    <property type="match status" value="1"/>
</dbReference>
<gene>
    <name evidence="2" type="ORF">B0T10DRAFT_483057</name>
</gene>